<gene>
    <name evidence="7" type="primary">pcnB</name>
    <name evidence="13" type="ORF">H4684_003782</name>
</gene>
<dbReference type="Gene3D" id="1.10.3090.10">
    <property type="entry name" value="cca-adding enzyme, domain 2"/>
    <property type="match status" value="1"/>
</dbReference>
<evidence type="ECO:0000256" key="5">
    <source>
        <dbReference type="ARBA" id="ARBA00022884"/>
    </source>
</evidence>
<dbReference type="SUPFAM" id="SSF81301">
    <property type="entry name" value="Nucleotidyltransferase"/>
    <property type="match status" value="1"/>
</dbReference>
<dbReference type="InterPro" id="IPR032828">
    <property type="entry name" value="PolyA_RNA-bd"/>
</dbReference>
<keyword evidence="6 7" id="KW-0804">Transcription</keyword>
<reference evidence="13 14" key="1">
    <citation type="submission" date="2020-10" db="EMBL/GenBank/DDBJ databases">
        <title>Genomic Encyclopedia of Type Strains, Phase IV (KMG-IV): sequencing the most valuable type-strain genomes for metagenomic binning, comparative biology and taxonomic classification.</title>
        <authorList>
            <person name="Goeker M."/>
        </authorList>
    </citation>
    <scope>NUCLEOTIDE SEQUENCE [LARGE SCALE GENOMIC DNA]</scope>
    <source>
        <strain evidence="13 14">DSM 4194</strain>
    </source>
</reference>
<feature type="domain" description="Polymerase A arginine-rich C-terminal" evidence="11">
    <location>
        <begin position="314"/>
        <end position="422"/>
    </location>
</feature>
<evidence type="ECO:0000313" key="14">
    <source>
        <dbReference type="Proteomes" id="UP000639010"/>
    </source>
</evidence>
<dbReference type="EC" id="2.7.7.19" evidence="7"/>
<keyword evidence="2 7" id="KW-0808">Transferase</keyword>
<feature type="compositionally biased region" description="Basic residues" evidence="9">
    <location>
        <begin position="413"/>
        <end position="424"/>
    </location>
</feature>
<comment type="similarity">
    <text evidence="7 8">Belongs to the tRNA nucleotidyltransferase/poly(A) polymerase family.</text>
</comment>
<keyword evidence="4 7" id="KW-0067">ATP-binding</keyword>
<dbReference type="Pfam" id="PF01743">
    <property type="entry name" value="PolyA_pol"/>
    <property type="match status" value="1"/>
</dbReference>
<feature type="domain" description="Poly A polymerase head" evidence="10">
    <location>
        <begin position="36"/>
        <end position="162"/>
    </location>
</feature>
<evidence type="ECO:0000259" key="11">
    <source>
        <dbReference type="Pfam" id="PF12626"/>
    </source>
</evidence>
<protein>
    <recommendedName>
        <fullName evidence="7">Poly(A) polymerase I</fullName>
        <shortName evidence="7">PAP I</shortName>
        <ecNumber evidence="7">2.7.7.19</ecNumber>
    </recommendedName>
</protein>
<evidence type="ECO:0000259" key="12">
    <source>
        <dbReference type="Pfam" id="PF12627"/>
    </source>
</evidence>
<dbReference type="Proteomes" id="UP000639010">
    <property type="component" value="Unassembled WGS sequence"/>
</dbReference>
<accession>A0ABR9H8Q8</accession>
<dbReference type="PANTHER" id="PTHR43051">
    <property type="entry name" value="POLYNUCLEOTIDE ADENYLYLTRANSFERASE FAMILY PROTEIN"/>
    <property type="match status" value="1"/>
</dbReference>
<feature type="active site" evidence="7">
    <location>
        <position position="56"/>
    </location>
</feature>
<evidence type="ECO:0000256" key="2">
    <source>
        <dbReference type="ARBA" id="ARBA00022679"/>
    </source>
</evidence>
<keyword evidence="5 7" id="KW-0694">RNA-binding</keyword>
<feature type="domain" description="tRNA nucleotidyltransferase/poly(A) polymerase RNA and SrmB- binding" evidence="12">
    <location>
        <begin position="189"/>
        <end position="251"/>
    </location>
</feature>
<dbReference type="Pfam" id="PF12627">
    <property type="entry name" value="PolyA_pol_RNAbd"/>
    <property type="match status" value="1"/>
</dbReference>
<evidence type="ECO:0000256" key="1">
    <source>
        <dbReference type="ARBA" id="ARBA00022664"/>
    </source>
</evidence>
<dbReference type="GO" id="GO:1990817">
    <property type="term" value="F:poly(A) RNA polymerase activity"/>
    <property type="evidence" value="ECO:0007669"/>
    <property type="project" value="UniProtKB-EC"/>
</dbReference>
<feature type="active site" evidence="7">
    <location>
        <position position="131"/>
    </location>
</feature>
<comment type="caution">
    <text evidence="13">The sequence shown here is derived from an EMBL/GenBank/DDBJ whole genome shotgun (WGS) entry which is preliminary data.</text>
</comment>
<dbReference type="InterPro" id="IPR010206">
    <property type="entry name" value="PolA_pol_I"/>
</dbReference>
<dbReference type="Pfam" id="PF12626">
    <property type="entry name" value="PolyA_pol_arg_C"/>
    <property type="match status" value="1"/>
</dbReference>
<feature type="active site" evidence="7">
    <location>
        <position position="54"/>
    </location>
</feature>
<name>A0ABR9H8Q8_9BACT</name>
<evidence type="ECO:0000256" key="9">
    <source>
        <dbReference type="SAM" id="MobiDB-lite"/>
    </source>
</evidence>
<dbReference type="Gene3D" id="3.30.460.10">
    <property type="entry name" value="Beta Polymerase, domain 2"/>
    <property type="match status" value="1"/>
</dbReference>
<dbReference type="InterPro" id="IPR025866">
    <property type="entry name" value="PolyA_pol_arg_C_dom"/>
</dbReference>
<evidence type="ECO:0000313" key="13">
    <source>
        <dbReference type="EMBL" id="MBE1427094.1"/>
    </source>
</evidence>
<keyword evidence="13" id="KW-0548">Nucleotidyltransferase</keyword>
<dbReference type="CDD" id="cd05398">
    <property type="entry name" value="NT_ClassII-CCAase"/>
    <property type="match status" value="1"/>
</dbReference>
<keyword evidence="14" id="KW-1185">Reference proteome</keyword>
<proteinExistence type="inferred from homology"/>
<evidence type="ECO:0000256" key="4">
    <source>
        <dbReference type="ARBA" id="ARBA00022840"/>
    </source>
</evidence>
<dbReference type="InterPro" id="IPR052191">
    <property type="entry name" value="tRNA_ntf/polyA_polymerase_I"/>
</dbReference>
<comment type="catalytic activity">
    <reaction evidence="7">
        <text>RNA(n) + ATP = RNA(n)-3'-adenine ribonucleotide + diphosphate</text>
        <dbReference type="Rhea" id="RHEA:11332"/>
        <dbReference type="Rhea" id="RHEA-COMP:14527"/>
        <dbReference type="Rhea" id="RHEA-COMP:17347"/>
        <dbReference type="ChEBI" id="CHEBI:30616"/>
        <dbReference type="ChEBI" id="CHEBI:33019"/>
        <dbReference type="ChEBI" id="CHEBI:140395"/>
        <dbReference type="ChEBI" id="CHEBI:173115"/>
        <dbReference type="EC" id="2.7.7.19"/>
    </reaction>
</comment>
<evidence type="ECO:0000256" key="6">
    <source>
        <dbReference type="ARBA" id="ARBA00023163"/>
    </source>
</evidence>
<dbReference type="PANTHER" id="PTHR43051:SF1">
    <property type="entry name" value="POLYNUCLEOTIDE ADENYLYLTRANSFERASE FAMILY PROTEIN"/>
    <property type="match status" value="1"/>
</dbReference>
<dbReference type="SUPFAM" id="SSF81891">
    <property type="entry name" value="Poly A polymerase C-terminal region-like"/>
    <property type="match status" value="1"/>
</dbReference>
<dbReference type="HAMAP" id="MF_00957">
    <property type="entry name" value="PolyA_pol"/>
    <property type="match status" value="1"/>
</dbReference>
<dbReference type="NCBIfam" id="TIGR01942">
    <property type="entry name" value="pcnB"/>
    <property type="match status" value="1"/>
</dbReference>
<evidence type="ECO:0000256" key="8">
    <source>
        <dbReference type="RuleBase" id="RU003953"/>
    </source>
</evidence>
<evidence type="ECO:0000256" key="7">
    <source>
        <dbReference type="HAMAP-Rule" id="MF_00957"/>
    </source>
</evidence>
<sequence length="424" mass="49106">MTSVIIPRSEHSVSRQNIHPDALKVMYRLVRKGFTAYLVGGGVRDLLLGRTPKDFDVSTNATPSQIKKIFQNCFLIGRRFRLAHIRFDDHVIETSTFRRCPDQEEENGDEDLYMFRDNCYGTPEEDALRRDFTINGLFYEVERFSIIDHVGGLSDIENRLIRCIGDPNIRFREDPVRMIRAVRFAARLDFHIEPATYNAIMRHHEEILKASPPRVFEELQKLFAYGAGEKAFRLLYKTGLLHNLLPEIADFLDHDHGQDSSLWAWLEHMDSRIRTVGKVEPVLVFAALFSAPVQRIMARYAAEGERVIHGALLEDLLQPICTRMSMPKWMCARMIQIMANQTRFEPDKRKRFSKRGFVAHECFPETLALYQLGLLVSGADLGPAEMWSSLRSEMEAENPQALRTDPRGQQGRPPRKRPPRRRRR</sequence>
<dbReference type="EMBL" id="JADBGG010000044">
    <property type="protein sequence ID" value="MBE1427094.1"/>
    <property type="molecule type" value="Genomic_DNA"/>
</dbReference>
<comment type="function">
    <text evidence="7">Adds poly(A) tail to the 3' end of many RNAs, which usually targets these RNAs for decay. Plays a significant role in the global control of gene expression, through influencing the rate of transcript degradation, and in the general RNA quality control.</text>
</comment>
<keyword evidence="3 7" id="KW-0547">Nucleotide-binding</keyword>
<feature type="region of interest" description="Disordered" evidence="9">
    <location>
        <begin position="390"/>
        <end position="424"/>
    </location>
</feature>
<dbReference type="InterPro" id="IPR043519">
    <property type="entry name" value="NT_sf"/>
</dbReference>
<keyword evidence="1 7" id="KW-0507">mRNA processing</keyword>
<dbReference type="RefSeq" id="WP_092191577.1">
    <property type="nucleotide sequence ID" value="NZ_JADBGG010000044.1"/>
</dbReference>
<evidence type="ECO:0000259" key="10">
    <source>
        <dbReference type="Pfam" id="PF01743"/>
    </source>
</evidence>
<evidence type="ECO:0000256" key="3">
    <source>
        <dbReference type="ARBA" id="ARBA00022741"/>
    </source>
</evidence>
<dbReference type="InterPro" id="IPR002646">
    <property type="entry name" value="PolA_pol_head_dom"/>
</dbReference>
<organism evidence="13 14">
    <name type="scientific">Desulfomicrobium macestii</name>
    <dbReference type="NCBI Taxonomy" id="90731"/>
    <lineage>
        <taxon>Bacteria</taxon>
        <taxon>Pseudomonadati</taxon>
        <taxon>Thermodesulfobacteriota</taxon>
        <taxon>Desulfovibrionia</taxon>
        <taxon>Desulfovibrionales</taxon>
        <taxon>Desulfomicrobiaceae</taxon>
        <taxon>Desulfomicrobium</taxon>
    </lineage>
</organism>